<gene>
    <name evidence="4" type="ORF">IZO911_LOCUS37697</name>
    <name evidence="5" type="ORF">KXQ929_LOCUS11498</name>
</gene>
<dbReference type="Proteomes" id="UP000663868">
    <property type="component" value="Unassembled WGS sequence"/>
</dbReference>
<dbReference type="InterPro" id="IPR052557">
    <property type="entry name" value="CAP/Cytokinesis_protein"/>
</dbReference>
<accession>A0A815IQF1</accession>
<keyword evidence="2" id="KW-1133">Transmembrane helix</keyword>
<reference evidence="4" key="1">
    <citation type="submission" date="2021-02" db="EMBL/GenBank/DDBJ databases">
        <authorList>
            <person name="Nowell W R."/>
        </authorList>
    </citation>
    <scope>NUCLEOTIDE SEQUENCE</scope>
</reference>
<evidence type="ECO:0000313" key="4">
    <source>
        <dbReference type="EMBL" id="CAF1367978.1"/>
    </source>
</evidence>
<dbReference type="SUPFAM" id="SSF54001">
    <property type="entry name" value="Cysteine proteinases"/>
    <property type="match status" value="1"/>
</dbReference>
<dbReference type="Proteomes" id="UP000663860">
    <property type="component" value="Unassembled WGS sequence"/>
</dbReference>
<dbReference type="InterPro" id="IPR002931">
    <property type="entry name" value="Transglutaminase-like"/>
</dbReference>
<evidence type="ECO:0000256" key="1">
    <source>
        <dbReference type="SAM" id="MobiDB-lite"/>
    </source>
</evidence>
<organism evidence="4 6">
    <name type="scientific">Adineta steineri</name>
    <dbReference type="NCBI Taxonomy" id="433720"/>
    <lineage>
        <taxon>Eukaryota</taxon>
        <taxon>Metazoa</taxon>
        <taxon>Spiralia</taxon>
        <taxon>Gnathifera</taxon>
        <taxon>Rotifera</taxon>
        <taxon>Eurotatoria</taxon>
        <taxon>Bdelloidea</taxon>
        <taxon>Adinetida</taxon>
        <taxon>Adinetidae</taxon>
        <taxon>Adineta</taxon>
    </lineage>
</organism>
<keyword evidence="2" id="KW-0812">Transmembrane</keyword>
<name>A0A815IQF1_9BILA</name>
<dbReference type="Pfam" id="PF01841">
    <property type="entry name" value="Transglut_core"/>
    <property type="match status" value="1"/>
</dbReference>
<dbReference type="Gene3D" id="3.10.620.30">
    <property type="match status" value="1"/>
</dbReference>
<feature type="domain" description="Transglutaminase-like" evidence="3">
    <location>
        <begin position="344"/>
        <end position="412"/>
    </location>
</feature>
<feature type="compositionally biased region" description="Pro residues" evidence="1">
    <location>
        <begin position="237"/>
        <end position="257"/>
    </location>
</feature>
<dbReference type="EMBL" id="CAJNOE010000974">
    <property type="protein sequence ID" value="CAF1367978.1"/>
    <property type="molecule type" value="Genomic_DNA"/>
</dbReference>
<feature type="transmembrane region" description="Helical" evidence="2">
    <location>
        <begin position="30"/>
        <end position="57"/>
    </location>
</feature>
<dbReference type="InterPro" id="IPR038765">
    <property type="entry name" value="Papain-like_cys_pep_sf"/>
</dbReference>
<evidence type="ECO:0000256" key="2">
    <source>
        <dbReference type="SAM" id="Phobius"/>
    </source>
</evidence>
<dbReference type="PANTHER" id="PTHR46333:SF2">
    <property type="entry name" value="CYTOKINESIS PROTEIN 3"/>
    <property type="match status" value="1"/>
</dbReference>
<dbReference type="AlphaFoldDB" id="A0A815IQF1"/>
<evidence type="ECO:0000259" key="3">
    <source>
        <dbReference type="SMART" id="SM00460"/>
    </source>
</evidence>
<dbReference type="GO" id="GO:0005737">
    <property type="term" value="C:cytoplasm"/>
    <property type="evidence" value="ECO:0007669"/>
    <property type="project" value="TreeGrafter"/>
</dbReference>
<proteinExistence type="predicted"/>
<feature type="transmembrane region" description="Helical" evidence="2">
    <location>
        <begin position="165"/>
        <end position="189"/>
    </location>
</feature>
<feature type="transmembrane region" description="Helical" evidence="2">
    <location>
        <begin position="63"/>
        <end position="87"/>
    </location>
</feature>
<dbReference type="Pfam" id="PF23265">
    <property type="entry name" value="Ig-like_KY"/>
    <property type="match status" value="2"/>
</dbReference>
<comment type="caution">
    <text evidence="4">The sequence shown here is derived from an EMBL/GenBank/DDBJ whole genome shotgun (WGS) entry which is preliminary data.</text>
</comment>
<dbReference type="PANTHER" id="PTHR46333">
    <property type="entry name" value="CYTOKINESIS PROTEIN 3"/>
    <property type="match status" value="1"/>
</dbReference>
<dbReference type="SMART" id="SM00460">
    <property type="entry name" value="TGc"/>
    <property type="match status" value="1"/>
</dbReference>
<evidence type="ECO:0000313" key="6">
    <source>
        <dbReference type="Proteomes" id="UP000663860"/>
    </source>
</evidence>
<feature type="transmembrane region" description="Helical" evidence="2">
    <location>
        <begin position="94"/>
        <end position="119"/>
    </location>
</feature>
<evidence type="ECO:0000313" key="5">
    <source>
        <dbReference type="EMBL" id="CAF3707591.1"/>
    </source>
</evidence>
<feature type="region of interest" description="Disordered" evidence="1">
    <location>
        <begin position="213"/>
        <end position="260"/>
    </location>
</feature>
<keyword evidence="2" id="KW-0472">Membrane</keyword>
<dbReference type="EMBL" id="CAJOBB010000568">
    <property type="protein sequence ID" value="CAF3707591.1"/>
    <property type="molecule type" value="Genomic_DNA"/>
</dbReference>
<dbReference type="InterPro" id="IPR056564">
    <property type="entry name" value="Ig-like_KY"/>
</dbReference>
<protein>
    <recommendedName>
        <fullName evidence="3">Transglutaminase-like domain-containing protein</fullName>
    </recommendedName>
</protein>
<sequence>MSRQQHYYDRSNVGQIEHTRKKSVNGLMPSFVPTILGNIQLFLWMAIIGLEVVSIYYDPGRGTVYAGIWCSSVFFVTWIAMFCYLCCGRSAGCGIYLVIQNSINLVFAIILVIFTALFVKDPCLCYGALCHIPNWNQIFDFDSINSNYSYPCTSRTFEKLPILKILLACAALMLVSNIIFIIVYIIFLVKSRMDKSSNTEQLNAGFPQESEAIEVGGQPSNHPPSVAYPLRSQPQPQLHPQPHPHPNPNPQPHPPPQAADSQAFNKLFIRKRQQAVNNTSYRKTIESWKPNSLQQLVQMIKSLSNGKPIIDRHWMIFYWIACNIEYDTVALFTKNYADQTAEGVFRTKKGVCAGYGNIYKYLCDQLQMPCERVSGYSKGYGFDDREGAPTETDHAWNAVEIDGHWYLIESTWGAGKLNDNKAFERELDSYYFLPRPNEMIYHHLPEDEKWQLLERRIQMDEYMQMPKLRPLYFELNLELINPYNQAHVDLVPGKPYALVLIRAPSDVQLIARLELNGKKIEGGHRVIFNREKQIYRCYFAPANIGKHKITIFGKRDDSESSKYSSAVELIMNVKKIPVPHISYPHTWPSFDDLGLKVIAPKDRANAVWNDNGSYAEILIKAPDDVQLSCDIQYNNIKIKNGSLAQFNNDKRLWQLLFAPEHTGQHELIVYGKRTSDAESYSTSVVKFNLNVTKLRRPMKFPTTYGQFEIRKCQIYTPLEGILKKGSVVPIHCIIPNALDVRLDVDSKRIGNEGYTNQILQKEITVGSKEITIYAKYEEGSNYTGLVKYTVE</sequence>